<keyword evidence="5" id="KW-1185">Reference proteome</keyword>
<evidence type="ECO:0000313" key="5">
    <source>
        <dbReference type="Proteomes" id="UP000677803"/>
    </source>
</evidence>
<proteinExistence type="predicted"/>
<organism evidence="4 5">
    <name type="scientific">Menidia menidia</name>
    <name type="common">Atlantic silverside</name>
    <dbReference type="NCBI Taxonomy" id="238744"/>
    <lineage>
        <taxon>Eukaryota</taxon>
        <taxon>Metazoa</taxon>
        <taxon>Chordata</taxon>
        <taxon>Craniata</taxon>
        <taxon>Vertebrata</taxon>
        <taxon>Euteleostomi</taxon>
        <taxon>Actinopterygii</taxon>
        <taxon>Neopterygii</taxon>
        <taxon>Teleostei</taxon>
        <taxon>Neoteleostei</taxon>
        <taxon>Acanthomorphata</taxon>
        <taxon>Ovalentaria</taxon>
        <taxon>Atherinomorphae</taxon>
        <taxon>Atheriniformes</taxon>
        <taxon>Atherinopsidae</taxon>
        <taxon>Menidiinae</taxon>
        <taxon>Menidia</taxon>
    </lineage>
</organism>
<keyword evidence="1" id="KW-0732">Signal</keyword>
<dbReference type="InterPro" id="IPR001229">
    <property type="entry name" value="Jacalin-like_lectin_dom"/>
</dbReference>
<dbReference type="Proteomes" id="UP000677803">
    <property type="component" value="Unassembled WGS sequence"/>
</dbReference>
<dbReference type="InterPro" id="IPR052321">
    <property type="entry name" value="PolyBind_ProtTraffic"/>
</dbReference>
<dbReference type="Pfam" id="PF01419">
    <property type="entry name" value="Jacalin"/>
    <property type="match status" value="1"/>
</dbReference>
<protein>
    <submittedName>
        <fullName evidence="4">(Atlantic silverside) hypothetical protein</fullName>
    </submittedName>
</protein>
<dbReference type="Gene3D" id="2.100.10.30">
    <property type="entry name" value="Jacalin-like lectin domain"/>
    <property type="match status" value="1"/>
</dbReference>
<comment type="caution">
    <text evidence="4">The sequence shown here is derived from an EMBL/GenBank/DDBJ whole genome shotgun (WGS) entry which is preliminary data.</text>
</comment>
<dbReference type="InterPro" id="IPR036404">
    <property type="entry name" value="Jacalin-like_lectin_dom_sf"/>
</dbReference>
<evidence type="ECO:0000259" key="3">
    <source>
        <dbReference type="PROSITE" id="PS51752"/>
    </source>
</evidence>
<reference evidence="4" key="1">
    <citation type="submission" date="2021-05" db="EMBL/GenBank/DDBJ databases">
        <authorList>
            <person name="Tigano A."/>
        </authorList>
    </citation>
    <scope>NUCLEOTIDE SEQUENCE</scope>
</reference>
<keyword evidence="2" id="KW-0430">Lectin</keyword>
<dbReference type="GO" id="GO:0030246">
    <property type="term" value="F:carbohydrate binding"/>
    <property type="evidence" value="ECO:0007669"/>
    <property type="project" value="UniProtKB-KW"/>
</dbReference>
<dbReference type="SMART" id="SM00915">
    <property type="entry name" value="Jacalin"/>
    <property type="match status" value="1"/>
</dbReference>
<sequence length="185" mass="20806">MRIDFQVCCNVHNRIRSLLHRMHHIAVFILLTGCVLAKDQPLYSFSPAVGSGGGSTYSITGEGRITAVRVWELSRNYIYGFQFCYGFMWTPVVGFISGEPHEFELHDDEAIIQISGTYSHYIQSLVFTTNKGRSLHVGNPSGNSFNMYPENRDAELHIISGRVHGGISSIEAHWLVLQNDSKTKQ</sequence>
<dbReference type="PANTHER" id="PTHR33589:SF3">
    <property type="entry name" value="ZYMOGEN GRANULE MEMBRANE PROTEIN 16-LIKE"/>
    <property type="match status" value="1"/>
</dbReference>
<dbReference type="EMBL" id="CAJRST010005557">
    <property type="protein sequence ID" value="CAG5887118.1"/>
    <property type="molecule type" value="Genomic_DNA"/>
</dbReference>
<gene>
    <name evidence="4" type="ORF">MMEN_LOCUS6026</name>
</gene>
<name>A0A8S4AL16_9TELE</name>
<dbReference type="PROSITE" id="PS51257">
    <property type="entry name" value="PROKAR_LIPOPROTEIN"/>
    <property type="match status" value="1"/>
</dbReference>
<evidence type="ECO:0000256" key="1">
    <source>
        <dbReference type="ARBA" id="ARBA00022729"/>
    </source>
</evidence>
<dbReference type="AlphaFoldDB" id="A0A8S4AL16"/>
<evidence type="ECO:0000256" key="2">
    <source>
        <dbReference type="ARBA" id="ARBA00022734"/>
    </source>
</evidence>
<dbReference type="SUPFAM" id="SSF51101">
    <property type="entry name" value="Mannose-binding lectins"/>
    <property type="match status" value="1"/>
</dbReference>
<accession>A0A8S4AL16</accession>
<evidence type="ECO:0000313" key="4">
    <source>
        <dbReference type="EMBL" id="CAG5887118.1"/>
    </source>
</evidence>
<dbReference type="PANTHER" id="PTHR33589">
    <property type="entry name" value="OS11G0524900 PROTEIN"/>
    <property type="match status" value="1"/>
</dbReference>
<dbReference type="OrthoDB" id="2415936at2759"/>
<feature type="domain" description="Jacalin-type lectin" evidence="3">
    <location>
        <begin position="43"/>
        <end position="176"/>
    </location>
</feature>
<dbReference type="PROSITE" id="PS51752">
    <property type="entry name" value="JACALIN_LECTIN"/>
    <property type="match status" value="1"/>
</dbReference>